<dbReference type="EMBL" id="JAKNRV010000215">
    <property type="protein sequence ID" value="MCK1786476.1"/>
    <property type="molecule type" value="Genomic_DNA"/>
</dbReference>
<dbReference type="Proteomes" id="UP001317085">
    <property type="component" value="Unassembled WGS sequence"/>
</dbReference>
<accession>A0ABT0ELW0</accession>
<feature type="compositionally biased region" description="Polar residues" evidence="1">
    <location>
        <begin position="210"/>
        <end position="225"/>
    </location>
</feature>
<evidence type="ECO:0000313" key="4">
    <source>
        <dbReference type="Proteomes" id="UP001317085"/>
    </source>
</evidence>
<comment type="caution">
    <text evidence="3">The sequence shown here is derived from an EMBL/GenBank/DDBJ whole genome shotgun (WGS) entry which is preliminary data.</text>
</comment>
<name>A0ABT0ELW0_9PSED</name>
<dbReference type="InterPro" id="IPR018764">
    <property type="entry name" value="RskA_C"/>
</dbReference>
<gene>
    <name evidence="3" type="ORF">L9Z73_19615</name>
</gene>
<evidence type="ECO:0000256" key="1">
    <source>
        <dbReference type="SAM" id="MobiDB-lite"/>
    </source>
</evidence>
<organism evidence="3 4">
    <name type="scientific">Pseudomonas emilianonis</name>
    <dbReference type="NCBI Taxonomy" id="2915812"/>
    <lineage>
        <taxon>Bacteria</taxon>
        <taxon>Pseudomonadati</taxon>
        <taxon>Pseudomonadota</taxon>
        <taxon>Gammaproteobacteria</taxon>
        <taxon>Pseudomonadales</taxon>
        <taxon>Pseudomonadaceae</taxon>
        <taxon>Pseudomonas</taxon>
    </lineage>
</organism>
<dbReference type="Pfam" id="PF10099">
    <property type="entry name" value="RskA_C"/>
    <property type="match status" value="1"/>
</dbReference>
<evidence type="ECO:0000313" key="3">
    <source>
        <dbReference type="EMBL" id="MCK1786476.1"/>
    </source>
</evidence>
<evidence type="ECO:0000259" key="2">
    <source>
        <dbReference type="Pfam" id="PF10099"/>
    </source>
</evidence>
<feature type="domain" description="Anti-sigma K factor RskA C-terminal" evidence="2">
    <location>
        <begin position="106"/>
        <end position="224"/>
    </location>
</feature>
<protein>
    <submittedName>
        <fullName evidence="3">Anti-sigma factor</fullName>
    </submittedName>
</protein>
<feature type="region of interest" description="Disordered" evidence="1">
    <location>
        <begin position="210"/>
        <end position="234"/>
    </location>
</feature>
<proteinExistence type="predicted"/>
<keyword evidence="4" id="KW-1185">Reference proteome</keyword>
<sequence>MPEIALAASPRLNPAANTGPAARVIRQERAKPREIFIETTSGCRGKSRRLTGLCVTCSKPAPEPNCDTPVHELTTKFVRKRLMTAIQPQVIDHKPSFWSRPRLFIGACAVVAAGVGAALYTQDTVKSAATLVTTTQQPAAQIMAHKDYLEVQPIASTAPAPDQSLELWAIPEDGTPVSLGLLPEDGKGIIGLNPRQQESISKPVDLMVSSETKGGSVSKQPTGPTVYQGALATR</sequence>
<reference evidence="3 4" key="1">
    <citation type="submission" date="2022-02" db="EMBL/GenBank/DDBJ databases">
        <title>Comparative genomics of the first Antarctic Pseudomonas spp. capable of biotransforming 2,4,6-Trinitrotoluene.</title>
        <authorList>
            <person name="Cabrera M.A."/>
            <person name="Marquez S.L."/>
            <person name="Perez-Donoso J.M."/>
        </authorList>
    </citation>
    <scope>NUCLEOTIDE SEQUENCE [LARGE SCALE GENOMIC DNA]</scope>
    <source>
        <strain evidence="3 4">TNT11</strain>
    </source>
</reference>